<evidence type="ECO:0000256" key="1">
    <source>
        <dbReference type="ARBA" id="ARBA00022801"/>
    </source>
</evidence>
<dbReference type="SUPFAM" id="SSF51556">
    <property type="entry name" value="Metallo-dependent hydrolases"/>
    <property type="match status" value="1"/>
</dbReference>
<organism evidence="3 4">
    <name type="scientific">Candidatus Cryptobacteroides faecigallinarum</name>
    <dbReference type="NCBI Taxonomy" id="2840763"/>
    <lineage>
        <taxon>Bacteria</taxon>
        <taxon>Pseudomonadati</taxon>
        <taxon>Bacteroidota</taxon>
        <taxon>Bacteroidia</taxon>
        <taxon>Bacteroidales</taxon>
        <taxon>Candidatus Cryptobacteroides</taxon>
    </lineage>
</organism>
<dbReference type="Gene3D" id="2.30.40.10">
    <property type="entry name" value="Urease, subunit C, domain 1"/>
    <property type="match status" value="1"/>
</dbReference>
<dbReference type="EMBL" id="JADIMD010000008">
    <property type="protein sequence ID" value="MBO8473764.1"/>
    <property type="molecule type" value="Genomic_DNA"/>
</dbReference>
<evidence type="ECO:0000313" key="4">
    <source>
        <dbReference type="Proteomes" id="UP000823757"/>
    </source>
</evidence>
<accession>A0A9D9NHB6</accession>
<comment type="caution">
    <text evidence="3">The sequence shown here is derived from an EMBL/GenBank/DDBJ whole genome shotgun (WGS) entry which is preliminary data.</text>
</comment>
<dbReference type="InterPro" id="IPR006680">
    <property type="entry name" value="Amidohydro-rel"/>
</dbReference>
<protein>
    <submittedName>
        <fullName evidence="3">Amidohydrolase</fullName>
    </submittedName>
</protein>
<dbReference type="InterPro" id="IPR032466">
    <property type="entry name" value="Metal_Hydrolase"/>
</dbReference>
<gene>
    <name evidence="3" type="ORF">IAB91_00530</name>
</gene>
<dbReference type="SUPFAM" id="SSF51338">
    <property type="entry name" value="Composite domain of metallo-dependent hydrolases"/>
    <property type="match status" value="1"/>
</dbReference>
<dbReference type="InterPro" id="IPR050287">
    <property type="entry name" value="MTA/SAH_deaminase"/>
</dbReference>
<reference evidence="3" key="2">
    <citation type="journal article" date="2021" name="PeerJ">
        <title>Extensive microbial diversity within the chicken gut microbiome revealed by metagenomics and culture.</title>
        <authorList>
            <person name="Gilroy R."/>
            <person name="Ravi A."/>
            <person name="Getino M."/>
            <person name="Pursley I."/>
            <person name="Horton D.L."/>
            <person name="Alikhan N.F."/>
            <person name="Baker D."/>
            <person name="Gharbi K."/>
            <person name="Hall N."/>
            <person name="Watson M."/>
            <person name="Adriaenssens E.M."/>
            <person name="Foster-Nyarko E."/>
            <person name="Jarju S."/>
            <person name="Secka A."/>
            <person name="Antonio M."/>
            <person name="Oren A."/>
            <person name="Chaudhuri R.R."/>
            <person name="La Ragione R."/>
            <person name="Hildebrand F."/>
            <person name="Pallen M.J."/>
        </authorList>
    </citation>
    <scope>NUCLEOTIDE SEQUENCE</scope>
    <source>
        <strain evidence="3">B1-13419</strain>
    </source>
</reference>
<evidence type="ECO:0000259" key="2">
    <source>
        <dbReference type="Pfam" id="PF01979"/>
    </source>
</evidence>
<dbReference type="Proteomes" id="UP000823757">
    <property type="component" value="Unassembled WGS sequence"/>
</dbReference>
<dbReference type="CDD" id="cd01298">
    <property type="entry name" value="ATZ_TRZ_like"/>
    <property type="match status" value="1"/>
</dbReference>
<proteinExistence type="predicted"/>
<dbReference type="AlphaFoldDB" id="A0A9D9NHB6"/>
<feature type="domain" description="Amidohydrolase-related" evidence="2">
    <location>
        <begin position="55"/>
        <end position="399"/>
    </location>
</feature>
<dbReference type="InterPro" id="IPR011059">
    <property type="entry name" value="Metal-dep_hydrolase_composite"/>
</dbReference>
<sequence>MDAICLKNIVLDGHRSDILVRDGRIAGISAAGNAADGTSVPECGVETVDCGGKTALPGFVNMHTHAAMSLMRGLGEDMVFSQWIDRIWNVESKIDEEYVYWATKVACIEMLRTGTTTFNDHYWHSSAGHRAAVEMGLRPVSSYVVIDRNDKEESGREKDRICQLYEESLGWSDGAFAAGFHAIYSVSEEMIVWTAEFARKHGLKLHFHLAETEQEVKDCISRHGISPVQYLDRLGVLGPDAIAAHTLWLDEKDIEILGKRHVNCVHNINSNLKLASGYRFLYNELKEAGANICIGTDGCASSNNLDILEAMKTSAIVQKAWRQDPSAMPLDELLDMATANGAAALGIDTGKIRVGACADIIIVDTDNSFFLSDAPFLANFIYSAHSDCISSVMCGGRFVMKDRKIQDEKEILSEARKVLKKITKDK</sequence>
<reference evidence="3" key="1">
    <citation type="submission" date="2020-10" db="EMBL/GenBank/DDBJ databases">
        <authorList>
            <person name="Gilroy R."/>
        </authorList>
    </citation>
    <scope>NUCLEOTIDE SEQUENCE</scope>
    <source>
        <strain evidence="3">B1-13419</strain>
    </source>
</reference>
<dbReference type="GO" id="GO:0016810">
    <property type="term" value="F:hydrolase activity, acting on carbon-nitrogen (but not peptide) bonds"/>
    <property type="evidence" value="ECO:0007669"/>
    <property type="project" value="InterPro"/>
</dbReference>
<keyword evidence="1" id="KW-0378">Hydrolase</keyword>
<dbReference type="PANTHER" id="PTHR43794:SF11">
    <property type="entry name" value="AMIDOHYDROLASE-RELATED DOMAIN-CONTAINING PROTEIN"/>
    <property type="match status" value="1"/>
</dbReference>
<dbReference type="Pfam" id="PF01979">
    <property type="entry name" value="Amidohydro_1"/>
    <property type="match status" value="1"/>
</dbReference>
<dbReference type="Gene3D" id="3.20.20.140">
    <property type="entry name" value="Metal-dependent hydrolases"/>
    <property type="match status" value="1"/>
</dbReference>
<name>A0A9D9NHB6_9BACT</name>
<dbReference type="PANTHER" id="PTHR43794">
    <property type="entry name" value="AMINOHYDROLASE SSNA-RELATED"/>
    <property type="match status" value="1"/>
</dbReference>
<evidence type="ECO:0000313" key="3">
    <source>
        <dbReference type="EMBL" id="MBO8473764.1"/>
    </source>
</evidence>